<feature type="binding site" evidence="7">
    <location>
        <begin position="277"/>
        <end position="280"/>
    </location>
    <ligand>
        <name>GTP</name>
        <dbReference type="ChEBI" id="CHEBI:37565"/>
    </ligand>
</feature>
<dbReference type="RefSeq" id="WP_002699714.1">
    <property type="nucleotide sequence ID" value="NZ_CDNC01000001.1"/>
</dbReference>
<dbReference type="InterPro" id="IPR004520">
    <property type="entry name" value="GTPase_MnmE"/>
</dbReference>
<feature type="binding site" evidence="7">
    <location>
        <position position="28"/>
    </location>
    <ligand>
        <name>(6S)-5-formyl-5,6,7,8-tetrahydrofolate</name>
        <dbReference type="ChEBI" id="CHEBI:57457"/>
    </ligand>
</feature>
<dbReference type="Gene3D" id="1.20.120.430">
    <property type="entry name" value="tRNA modification GTPase MnmE domain 2"/>
    <property type="match status" value="1"/>
</dbReference>
<dbReference type="SUPFAM" id="SSF52540">
    <property type="entry name" value="P-loop containing nucleoside triphosphate hydrolases"/>
    <property type="match status" value="1"/>
</dbReference>
<feature type="binding site" evidence="7">
    <location>
        <position position="252"/>
    </location>
    <ligand>
        <name>K(+)</name>
        <dbReference type="ChEBI" id="CHEBI:29103"/>
    </ligand>
</feature>
<keyword evidence="5 7" id="KW-0630">Potassium</keyword>
<dbReference type="GeneID" id="57753767"/>
<feature type="binding site" evidence="7">
    <location>
        <position position="254"/>
    </location>
    <ligand>
        <name>K(+)</name>
        <dbReference type="ChEBI" id="CHEBI:29103"/>
    </ligand>
</feature>
<evidence type="ECO:0000256" key="1">
    <source>
        <dbReference type="ARBA" id="ARBA00011043"/>
    </source>
</evidence>
<sequence length="467" mass="50286">MNPSEYALDDDIAAIATALAPAALGIVRTSGKTCIERVSRFFSRPAALQKAPGNSIVYGWIIDAGKKLDEVVALVYRAPKSFTGENCIEIICHGGVQTVKSLYRLCLDSGFRAAEKGEFSFRSFINGKTDLTGAEAIAEIIGAKTLQAQTLAAGRLSGNLFAELQAIKEKLLTALAAIEVEIEYPEDEETIADAFDTALLEEPLTRLQELEASRAGEKIFQEGVRIVLAGKTNSGKSSLFNALLKEDRAIVSDIHGTTRDWLETDIDFSGIPVKLFDTAGIRETSDTIEAIGVQRSLDLLAEADAVFYLADGRTKLSPEDKDFIVQNTKPLIVVRSRAALMTDGEKDYALKEMRALSAQAKKEFSCICIDSKTMEGVGALVQTTAALITEGKPATSDISLGTERQKIAVQQAAAAAKHALHAARQGFPLDAIVQDIEESLAFLGEITGEVRSDDILDKIFSGFCVGK</sequence>
<dbReference type="EC" id="3.6.-.-" evidence="7"/>
<dbReference type="GO" id="GO:0002098">
    <property type="term" value="P:tRNA wobble uridine modification"/>
    <property type="evidence" value="ECO:0007669"/>
    <property type="project" value="TreeGrafter"/>
</dbReference>
<dbReference type="CDD" id="cd14858">
    <property type="entry name" value="TrmE_N"/>
    <property type="match status" value="1"/>
</dbReference>
<feature type="binding site" evidence="7">
    <location>
        <position position="89"/>
    </location>
    <ligand>
        <name>(6S)-5-formyl-5,6,7,8-tetrahydrofolate</name>
        <dbReference type="ChEBI" id="CHEBI:57457"/>
    </ligand>
</feature>
<reference evidence="12" key="2">
    <citation type="submission" date="2015-01" db="EMBL/GenBank/DDBJ databases">
        <authorList>
            <person name="Manzoor Shahid"/>
            <person name="Zubair Saima"/>
        </authorList>
    </citation>
    <scope>NUCLEOTIDE SEQUENCE [LARGE SCALE GENOMIC DNA]</scope>
    <source>
        <strain evidence="12">V1</strain>
    </source>
</reference>
<dbReference type="AlphaFoldDB" id="A0A0B7GVC4"/>
<evidence type="ECO:0000259" key="9">
    <source>
        <dbReference type="PROSITE" id="PS51709"/>
    </source>
</evidence>
<gene>
    <name evidence="7 10" type="primary">mnmE</name>
    <name evidence="7" type="synonym">trmE</name>
    <name evidence="11" type="ORF">FUT82_11310</name>
    <name evidence="10" type="ORF">TPHV1_10284</name>
</gene>
<dbReference type="PANTHER" id="PTHR42714:SF2">
    <property type="entry name" value="TRNA MODIFICATION GTPASE GTPBP3, MITOCHONDRIAL"/>
    <property type="match status" value="1"/>
</dbReference>
<dbReference type="Gene3D" id="3.30.1360.120">
    <property type="entry name" value="Probable tRNA modification gtpase trme, domain 1"/>
    <property type="match status" value="1"/>
</dbReference>
<feature type="binding site" evidence="7">
    <location>
        <position position="257"/>
    </location>
    <ligand>
        <name>K(+)</name>
        <dbReference type="ChEBI" id="CHEBI:29103"/>
    </ligand>
</feature>
<feature type="binding site" evidence="7">
    <location>
        <position position="233"/>
    </location>
    <ligand>
        <name>K(+)</name>
        <dbReference type="ChEBI" id="CHEBI:29103"/>
    </ligand>
</feature>
<dbReference type="Pfam" id="PF10396">
    <property type="entry name" value="TrmE_N"/>
    <property type="match status" value="1"/>
</dbReference>
<dbReference type="GO" id="GO:0030488">
    <property type="term" value="P:tRNA methylation"/>
    <property type="evidence" value="ECO:0007669"/>
    <property type="project" value="TreeGrafter"/>
</dbReference>
<dbReference type="Proteomes" id="UP000323594">
    <property type="component" value="Chromosome"/>
</dbReference>
<dbReference type="PROSITE" id="PS51709">
    <property type="entry name" value="G_TRME"/>
    <property type="match status" value="1"/>
</dbReference>
<dbReference type="InterPro" id="IPR006073">
    <property type="entry name" value="GTP-bd"/>
</dbReference>
<dbReference type="Pfam" id="PF12631">
    <property type="entry name" value="MnmE_helical"/>
    <property type="match status" value="1"/>
</dbReference>
<keyword evidence="6 7" id="KW-0342">GTP-binding</keyword>
<dbReference type="GO" id="GO:0046872">
    <property type="term" value="F:metal ion binding"/>
    <property type="evidence" value="ECO:0007669"/>
    <property type="project" value="UniProtKB-KW"/>
</dbReference>
<feature type="binding site" evidence="7">
    <location>
        <position position="467"/>
    </location>
    <ligand>
        <name>(6S)-5-formyl-5,6,7,8-tetrahydrofolate</name>
        <dbReference type="ChEBI" id="CHEBI:57457"/>
    </ligand>
</feature>
<feature type="binding site" evidence="7">
    <location>
        <position position="258"/>
    </location>
    <ligand>
        <name>Mg(2+)</name>
        <dbReference type="ChEBI" id="CHEBI:18420"/>
    </ligand>
</feature>
<reference evidence="10" key="1">
    <citation type="submission" date="2015-01" db="EMBL/GenBank/DDBJ databases">
        <authorList>
            <person name="Xiang T."/>
            <person name="Song Y."/>
            <person name="Huang L."/>
            <person name="Wang B."/>
            <person name="Wu P."/>
        </authorList>
    </citation>
    <scope>NUCLEOTIDE SEQUENCE [LARGE SCALE GENOMIC DNA]</scope>
    <source>
        <strain evidence="10">V1</strain>
    </source>
</reference>
<dbReference type="InterPro" id="IPR018948">
    <property type="entry name" value="GTP-bd_TrmE_N"/>
</dbReference>
<accession>A0A0B7GVC4</accession>
<evidence type="ECO:0000256" key="8">
    <source>
        <dbReference type="RuleBase" id="RU003313"/>
    </source>
</evidence>
<dbReference type="InterPro" id="IPR027266">
    <property type="entry name" value="TrmE/GcvT-like"/>
</dbReference>
<evidence type="ECO:0000256" key="4">
    <source>
        <dbReference type="ARBA" id="ARBA00022842"/>
    </source>
</evidence>
<evidence type="ECO:0000313" key="13">
    <source>
        <dbReference type="Proteomes" id="UP000323594"/>
    </source>
</evidence>
<dbReference type="GO" id="GO:0003924">
    <property type="term" value="F:GTPase activity"/>
    <property type="evidence" value="ECO:0007669"/>
    <property type="project" value="UniProtKB-UniRule"/>
</dbReference>
<comment type="subunit">
    <text evidence="7">Homodimer. Heterotetramer of two MnmE and two MnmG subunits.</text>
</comment>
<keyword evidence="2 7" id="KW-0819">tRNA processing</keyword>
<comment type="cofactor">
    <cofactor evidence="7">
        <name>K(+)</name>
        <dbReference type="ChEBI" id="CHEBI:29103"/>
    </cofactor>
    <text evidence="7">Binds 1 potassium ion per subunit.</text>
</comment>
<keyword evidence="7" id="KW-0479">Metal-binding</keyword>
<feature type="binding site" evidence="7">
    <location>
        <begin position="233"/>
        <end position="238"/>
    </location>
    <ligand>
        <name>GTP</name>
        <dbReference type="ChEBI" id="CHEBI:37565"/>
    </ligand>
</feature>
<feature type="domain" description="TrmE-type G" evidence="9">
    <location>
        <begin position="223"/>
        <end position="389"/>
    </location>
</feature>
<dbReference type="OrthoDB" id="9805918at2"/>
<dbReference type="HAMAP" id="MF_00379">
    <property type="entry name" value="GTPase_MnmE"/>
    <property type="match status" value="1"/>
</dbReference>
<evidence type="ECO:0000313" key="11">
    <source>
        <dbReference type="EMBL" id="QEJ98525.1"/>
    </source>
</evidence>
<dbReference type="Proteomes" id="UP000042527">
    <property type="component" value="Unassembled WGS sequence"/>
</dbReference>
<feature type="binding site" evidence="7">
    <location>
        <begin position="252"/>
        <end position="258"/>
    </location>
    <ligand>
        <name>GTP</name>
        <dbReference type="ChEBI" id="CHEBI:37565"/>
    </ligand>
</feature>
<keyword evidence="3 7" id="KW-0547">Nucleotide-binding</keyword>
<evidence type="ECO:0000256" key="3">
    <source>
        <dbReference type="ARBA" id="ARBA00022741"/>
    </source>
</evidence>
<protein>
    <recommendedName>
        <fullName evidence="7">tRNA modification GTPase MnmE</fullName>
        <ecNumber evidence="7">3.6.-.-</ecNumber>
    </recommendedName>
</protein>
<reference evidence="11 13" key="3">
    <citation type="submission" date="2019-08" db="EMBL/GenBank/DDBJ databases">
        <authorList>
            <person name="Kuhnert P."/>
        </authorList>
    </citation>
    <scope>NUCLEOTIDE SEQUENCE [LARGE SCALE GENOMIC DNA]</scope>
    <source>
        <strain evidence="11 13">B36.5</strain>
    </source>
</reference>
<dbReference type="GO" id="GO:0005525">
    <property type="term" value="F:GTP binding"/>
    <property type="evidence" value="ECO:0007669"/>
    <property type="project" value="UniProtKB-UniRule"/>
</dbReference>
<dbReference type="CDD" id="cd04164">
    <property type="entry name" value="trmE"/>
    <property type="match status" value="1"/>
</dbReference>
<evidence type="ECO:0000256" key="5">
    <source>
        <dbReference type="ARBA" id="ARBA00022958"/>
    </source>
</evidence>
<keyword evidence="12" id="KW-1185">Reference proteome</keyword>
<dbReference type="InterPro" id="IPR005225">
    <property type="entry name" value="Small_GTP-bd"/>
</dbReference>
<dbReference type="EMBL" id="CDNC01000001">
    <property type="protein sequence ID" value="CEM60616.1"/>
    <property type="molecule type" value="Genomic_DNA"/>
</dbReference>
<dbReference type="Gene3D" id="3.40.50.300">
    <property type="entry name" value="P-loop containing nucleotide triphosphate hydrolases"/>
    <property type="match status" value="1"/>
</dbReference>
<feature type="binding site" evidence="7">
    <location>
        <position position="128"/>
    </location>
    <ligand>
        <name>(6S)-5-formyl-5,6,7,8-tetrahydrofolate</name>
        <dbReference type="ChEBI" id="CHEBI:57457"/>
    </ligand>
</feature>
<dbReference type="PANTHER" id="PTHR42714">
    <property type="entry name" value="TRNA MODIFICATION GTPASE GTPBP3"/>
    <property type="match status" value="1"/>
</dbReference>
<dbReference type="EMBL" id="CP042817">
    <property type="protein sequence ID" value="QEJ98525.1"/>
    <property type="molecule type" value="Genomic_DNA"/>
</dbReference>
<evidence type="ECO:0000256" key="6">
    <source>
        <dbReference type="ARBA" id="ARBA00023134"/>
    </source>
</evidence>
<comment type="function">
    <text evidence="7">Exhibits a very high intrinsic GTPase hydrolysis rate. Involved in the addition of a carboxymethylaminomethyl (cmnm) group at the wobble position (U34) of certain tRNAs, forming tRNA-cmnm(5)s(2)U34.</text>
</comment>
<comment type="caution">
    <text evidence="7">Lacks conserved residue(s) required for the propagation of feature annotation.</text>
</comment>
<evidence type="ECO:0000256" key="2">
    <source>
        <dbReference type="ARBA" id="ARBA00022694"/>
    </source>
</evidence>
<dbReference type="InterPro" id="IPR025867">
    <property type="entry name" value="MnmE_helical"/>
</dbReference>
<comment type="subcellular location">
    <subcellularLocation>
        <location evidence="7">Cytoplasm</location>
    </subcellularLocation>
</comment>
<dbReference type="InterPro" id="IPR031168">
    <property type="entry name" value="G_TrmE"/>
</dbReference>
<evidence type="ECO:0000313" key="12">
    <source>
        <dbReference type="Proteomes" id="UP000042527"/>
    </source>
</evidence>
<keyword evidence="7" id="KW-0963">Cytoplasm</keyword>
<organism evidence="10 12">
    <name type="scientific">Treponema phagedenis</name>
    <dbReference type="NCBI Taxonomy" id="162"/>
    <lineage>
        <taxon>Bacteria</taxon>
        <taxon>Pseudomonadati</taxon>
        <taxon>Spirochaetota</taxon>
        <taxon>Spirochaetia</taxon>
        <taxon>Spirochaetales</taxon>
        <taxon>Treponemataceae</taxon>
        <taxon>Treponema</taxon>
    </lineage>
</organism>
<comment type="similarity">
    <text evidence="1 7 8">Belongs to the TRAFAC class TrmE-Era-EngA-EngB-Septin-like GTPase superfamily. TrmE GTPase family.</text>
</comment>
<dbReference type="NCBIfam" id="TIGR00450">
    <property type="entry name" value="mnmE_trmE_thdF"/>
    <property type="match status" value="1"/>
</dbReference>
<dbReference type="GO" id="GO:0005829">
    <property type="term" value="C:cytosol"/>
    <property type="evidence" value="ECO:0007669"/>
    <property type="project" value="TreeGrafter"/>
</dbReference>
<evidence type="ECO:0000313" key="10">
    <source>
        <dbReference type="EMBL" id="CEM60616.1"/>
    </source>
</evidence>
<proteinExistence type="inferred from homology"/>
<dbReference type="NCBIfam" id="TIGR00231">
    <property type="entry name" value="small_GTP"/>
    <property type="match status" value="1"/>
</dbReference>
<dbReference type="InterPro" id="IPR027368">
    <property type="entry name" value="MnmE_dom2"/>
</dbReference>
<dbReference type="Pfam" id="PF01926">
    <property type="entry name" value="MMR_HSR1"/>
    <property type="match status" value="1"/>
</dbReference>
<keyword evidence="4 7" id="KW-0460">Magnesium</keyword>
<dbReference type="InterPro" id="IPR027417">
    <property type="entry name" value="P-loop_NTPase"/>
</dbReference>
<keyword evidence="7 10" id="KW-0378">Hydrolase</keyword>
<feature type="binding site" evidence="7">
    <location>
        <position position="237"/>
    </location>
    <ligand>
        <name>Mg(2+)</name>
        <dbReference type="ChEBI" id="CHEBI:18420"/>
    </ligand>
</feature>
<name>A0A0B7GVC4_TREPH</name>
<evidence type="ECO:0000256" key="7">
    <source>
        <dbReference type="HAMAP-Rule" id="MF_00379"/>
    </source>
</evidence>